<sequence length="325" mass="33997">MAPNTVDALIIGAGPAGLSAALALARQAHTCVVLNSGRYRNDPADYMHLIPGFDNVSPSAFRTAAGDNMLSCYGGCVSMQSADVSTVRQESTAVGTCFEVADAEGKTWTGKKLILASGVRDCLPEMPGYAECWGKSIFHCLFCKGFEQRDCASAGVLATNGLKNVPHALHIARQAAALCKGAVTLYTDGSEPLAAELESAFGSTGRMKVDSRRIMQCALGSGGTGVVVHFQDGSEPVEQGFLVHVPPTEPRGHFIGQLKLETTPSGDIKVSQPMYQTSERGVFAAGDNCSMLKNVPNAIFSGNLAGQGAASQIQAEAHGQKPLFG</sequence>
<evidence type="ECO:0000313" key="5">
    <source>
        <dbReference type="EMBL" id="KAJ2902520.1"/>
    </source>
</evidence>
<dbReference type="InterPro" id="IPR036188">
    <property type="entry name" value="FAD/NAD-bd_sf"/>
</dbReference>
<dbReference type="InterPro" id="IPR023753">
    <property type="entry name" value="FAD/NAD-binding_dom"/>
</dbReference>
<evidence type="ECO:0000259" key="4">
    <source>
        <dbReference type="Pfam" id="PF07992"/>
    </source>
</evidence>
<keyword evidence="6" id="KW-1185">Reference proteome</keyword>
<name>A0AAD5RS74_9PEZI</name>
<accession>A0AAD5RS74</accession>
<organism evidence="5 6">
    <name type="scientific">Zalerion maritima</name>
    <dbReference type="NCBI Taxonomy" id="339359"/>
    <lineage>
        <taxon>Eukaryota</taxon>
        <taxon>Fungi</taxon>
        <taxon>Dikarya</taxon>
        <taxon>Ascomycota</taxon>
        <taxon>Pezizomycotina</taxon>
        <taxon>Sordariomycetes</taxon>
        <taxon>Lulworthiomycetidae</taxon>
        <taxon>Lulworthiales</taxon>
        <taxon>Lulworthiaceae</taxon>
        <taxon>Zalerion</taxon>
    </lineage>
</organism>
<feature type="domain" description="FAD/NAD(P)-binding" evidence="4">
    <location>
        <begin position="7"/>
        <end position="302"/>
    </location>
</feature>
<dbReference type="EMBL" id="JAKWBI020000110">
    <property type="protein sequence ID" value="KAJ2902520.1"/>
    <property type="molecule type" value="Genomic_DNA"/>
</dbReference>
<protein>
    <recommendedName>
        <fullName evidence="4">FAD/NAD(P)-binding domain-containing protein</fullName>
    </recommendedName>
</protein>
<evidence type="ECO:0000256" key="3">
    <source>
        <dbReference type="ARBA" id="ARBA00023002"/>
    </source>
</evidence>
<gene>
    <name evidence="5" type="ORF">MKZ38_000485</name>
</gene>
<comment type="caution">
    <text evidence="5">The sequence shown here is derived from an EMBL/GenBank/DDBJ whole genome shotgun (WGS) entry which is preliminary data.</text>
</comment>
<dbReference type="SUPFAM" id="SSF51905">
    <property type="entry name" value="FAD/NAD(P)-binding domain"/>
    <property type="match status" value="1"/>
</dbReference>
<reference evidence="5" key="1">
    <citation type="submission" date="2022-07" db="EMBL/GenBank/DDBJ databases">
        <title>Draft genome sequence of Zalerion maritima ATCC 34329, a (micro)plastics degrading marine fungus.</title>
        <authorList>
            <person name="Paco A."/>
            <person name="Goncalves M.F.M."/>
            <person name="Rocha-Santos T.A.P."/>
            <person name="Alves A."/>
        </authorList>
    </citation>
    <scope>NUCLEOTIDE SEQUENCE</scope>
    <source>
        <strain evidence="5">ATCC 34329</strain>
    </source>
</reference>
<dbReference type="AlphaFoldDB" id="A0AAD5RS74"/>
<keyword evidence="2" id="KW-0285">Flavoprotein</keyword>
<dbReference type="PRINTS" id="PR00368">
    <property type="entry name" value="FADPNR"/>
</dbReference>
<comment type="similarity">
    <text evidence="1">Belongs to the class-II pyridine nucleotide-disulfide oxidoreductase family.</text>
</comment>
<evidence type="ECO:0000256" key="2">
    <source>
        <dbReference type="ARBA" id="ARBA00022630"/>
    </source>
</evidence>
<dbReference type="PRINTS" id="PR00469">
    <property type="entry name" value="PNDRDTASEII"/>
</dbReference>
<dbReference type="PANTHER" id="PTHR48105">
    <property type="entry name" value="THIOREDOXIN REDUCTASE 1-RELATED-RELATED"/>
    <property type="match status" value="1"/>
</dbReference>
<evidence type="ECO:0000256" key="1">
    <source>
        <dbReference type="ARBA" id="ARBA00009333"/>
    </source>
</evidence>
<dbReference type="Pfam" id="PF07992">
    <property type="entry name" value="Pyr_redox_2"/>
    <property type="match status" value="1"/>
</dbReference>
<evidence type="ECO:0000313" key="6">
    <source>
        <dbReference type="Proteomes" id="UP001201980"/>
    </source>
</evidence>
<proteinExistence type="inferred from homology"/>
<dbReference type="Proteomes" id="UP001201980">
    <property type="component" value="Unassembled WGS sequence"/>
</dbReference>
<keyword evidence="3" id="KW-0560">Oxidoreductase</keyword>
<dbReference type="InterPro" id="IPR050097">
    <property type="entry name" value="Ferredoxin-NADP_redctase_2"/>
</dbReference>
<dbReference type="Gene3D" id="3.50.50.60">
    <property type="entry name" value="FAD/NAD(P)-binding domain"/>
    <property type="match status" value="2"/>
</dbReference>
<dbReference type="GO" id="GO:0097237">
    <property type="term" value="P:cellular response to toxic substance"/>
    <property type="evidence" value="ECO:0007669"/>
    <property type="project" value="UniProtKB-ARBA"/>
</dbReference>
<dbReference type="GO" id="GO:0016491">
    <property type="term" value="F:oxidoreductase activity"/>
    <property type="evidence" value="ECO:0007669"/>
    <property type="project" value="UniProtKB-KW"/>
</dbReference>